<evidence type="ECO:0000313" key="11">
    <source>
        <dbReference type="EMBL" id="SDL38683.1"/>
    </source>
</evidence>
<reference evidence="11 12" key="1">
    <citation type="submission" date="2016-10" db="EMBL/GenBank/DDBJ databases">
        <authorList>
            <person name="de Groot N.N."/>
        </authorList>
    </citation>
    <scope>NUCLEOTIDE SEQUENCE [LARGE SCALE GENOMIC DNA]</scope>
    <source>
        <strain evidence="11 12">DSM 17813</strain>
    </source>
</reference>
<comment type="pathway">
    <text evidence="2">Metabolic intermediate metabolism; pimeloyl-CoA biosynthesis; pimeloyl-CoA from pimelate: step 1/1.</text>
</comment>
<evidence type="ECO:0000256" key="4">
    <source>
        <dbReference type="ARBA" id="ARBA00012984"/>
    </source>
</evidence>
<dbReference type="EMBL" id="FNGU01000001">
    <property type="protein sequence ID" value="SDL38683.1"/>
    <property type="molecule type" value="Genomic_DNA"/>
</dbReference>
<sequence length="271" mass="29193">MLIFSAMNTELYSVRMHATREGAHLSGGERLVPAGEVEQAAAMLVRRALAHPRGRAQTLRLAVDLVGAAQVVRGRLPDVRTVCVADFHAGRDLAIELLQRSGVSEAAARGALAQLVRGGAPEGKSMRGAMLVGARDGRRYEPDAGRGVRVTRMDLSAAAQARLRAGLAHYALDSIHVREALVLAAKVLAAPGMLAELCWSDDPDYTTGYVASPALGYVRISELKPRGDERGGRAFFVDEQAVHFSDLISFLEQQVFLVEEIGAIHPPQERI</sequence>
<protein>
    <recommendedName>
        <fullName evidence="4">6-carboxyhexanoate--CoA ligase</fullName>
        <ecNumber evidence="4">6.2.1.14</ecNumber>
    </recommendedName>
</protein>
<comment type="subunit">
    <text evidence="3">Homodimer.</text>
</comment>
<proteinExistence type="predicted"/>
<keyword evidence="8" id="KW-0067">ATP-binding</keyword>
<evidence type="ECO:0000256" key="5">
    <source>
        <dbReference type="ARBA" id="ARBA00022598"/>
    </source>
</evidence>
<accession>A0A1G9JNV4</accession>
<dbReference type="UniPathway" id="UPA00999">
    <property type="reaction ID" value="UER00351"/>
</dbReference>
<evidence type="ECO:0000256" key="9">
    <source>
        <dbReference type="ARBA" id="ARBA00022842"/>
    </source>
</evidence>
<dbReference type="Proteomes" id="UP000182146">
    <property type="component" value="Unassembled WGS sequence"/>
</dbReference>
<keyword evidence="9" id="KW-0460">Magnesium</keyword>
<dbReference type="STRING" id="392333.SAMN05660860_00504"/>
<name>A0A1G9JNV4_9BACT</name>
<dbReference type="GO" id="GO:0005524">
    <property type="term" value="F:ATP binding"/>
    <property type="evidence" value="ECO:0007669"/>
    <property type="project" value="UniProtKB-KW"/>
</dbReference>
<dbReference type="AlphaFoldDB" id="A0A1G9JNV4"/>
<evidence type="ECO:0000256" key="7">
    <source>
        <dbReference type="ARBA" id="ARBA00022756"/>
    </source>
</evidence>
<evidence type="ECO:0000256" key="1">
    <source>
        <dbReference type="ARBA" id="ARBA00001946"/>
    </source>
</evidence>
<dbReference type="GO" id="GO:0042410">
    <property type="term" value="F:6-carboxyhexanoate-CoA ligase activity"/>
    <property type="evidence" value="ECO:0007669"/>
    <property type="project" value="UniProtKB-EC"/>
</dbReference>
<keyword evidence="7" id="KW-0093">Biotin biosynthesis</keyword>
<evidence type="ECO:0000256" key="10">
    <source>
        <dbReference type="ARBA" id="ARBA00049553"/>
    </source>
</evidence>
<gene>
    <name evidence="11" type="ORF">SAMN05660860_00504</name>
</gene>
<evidence type="ECO:0000256" key="6">
    <source>
        <dbReference type="ARBA" id="ARBA00022741"/>
    </source>
</evidence>
<organism evidence="11 12">
    <name type="scientific">Geoalkalibacter ferrihydriticus</name>
    <dbReference type="NCBI Taxonomy" id="392333"/>
    <lineage>
        <taxon>Bacteria</taxon>
        <taxon>Pseudomonadati</taxon>
        <taxon>Thermodesulfobacteriota</taxon>
        <taxon>Desulfuromonadia</taxon>
        <taxon>Desulfuromonadales</taxon>
        <taxon>Geoalkalibacteraceae</taxon>
        <taxon>Geoalkalibacter</taxon>
    </lineage>
</organism>
<evidence type="ECO:0000256" key="8">
    <source>
        <dbReference type="ARBA" id="ARBA00022840"/>
    </source>
</evidence>
<dbReference type="EC" id="6.2.1.14" evidence="4"/>
<comment type="cofactor">
    <cofactor evidence="1">
        <name>Mg(2+)</name>
        <dbReference type="ChEBI" id="CHEBI:18420"/>
    </cofactor>
</comment>
<evidence type="ECO:0000256" key="2">
    <source>
        <dbReference type="ARBA" id="ARBA00005075"/>
    </source>
</evidence>
<dbReference type="NCBIfam" id="NF002360">
    <property type="entry name" value="PRK01322.1"/>
    <property type="match status" value="1"/>
</dbReference>
<evidence type="ECO:0000256" key="3">
    <source>
        <dbReference type="ARBA" id="ARBA00011738"/>
    </source>
</evidence>
<comment type="catalytic activity">
    <reaction evidence="10">
        <text>heptanedioate + ATP + CoA = 6-carboxyhexanoyl-CoA + AMP + diphosphate</text>
        <dbReference type="Rhea" id="RHEA:14781"/>
        <dbReference type="ChEBI" id="CHEBI:30616"/>
        <dbReference type="ChEBI" id="CHEBI:33019"/>
        <dbReference type="ChEBI" id="CHEBI:36165"/>
        <dbReference type="ChEBI" id="CHEBI:57287"/>
        <dbReference type="ChEBI" id="CHEBI:57360"/>
        <dbReference type="ChEBI" id="CHEBI:456215"/>
        <dbReference type="EC" id="6.2.1.14"/>
    </reaction>
</comment>
<keyword evidence="5 11" id="KW-0436">Ligase</keyword>
<dbReference type="GO" id="GO:0009102">
    <property type="term" value="P:biotin biosynthetic process"/>
    <property type="evidence" value="ECO:0007669"/>
    <property type="project" value="UniProtKB-KW"/>
</dbReference>
<keyword evidence="6" id="KW-0547">Nucleotide-binding</keyword>
<evidence type="ECO:0000313" key="12">
    <source>
        <dbReference type="Proteomes" id="UP000182146"/>
    </source>
</evidence>
<dbReference type="InterPro" id="IPR005499">
    <property type="entry name" value="BioW"/>
</dbReference>
<dbReference type="RefSeq" id="WP_200889305.1">
    <property type="nucleotide sequence ID" value="NZ_FNGU01000001.1"/>
</dbReference>
<dbReference type="Pfam" id="PF03744">
    <property type="entry name" value="BioW"/>
    <property type="match status" value="1"/>
</dbReference>